<evidence type="ECO:0000256" key="4">
    <source>
        <dbReference type="ARBA" id="ARBA00022554"/>
    </source>
</evidence>
<name>A0AAN6GRK8_9BASI</name>
<keyword evidence="9" id="KW-0735">Signal-anchor</keyword>
<keyword evidence="3" id="KW-0031">Aminopeptidase</keyword>
<keyword evidence="7 17" id="KW-0378">Hydrolase</keyword>
<proteinExistence type="inferred from homology"/>
<dbReference type="InterPro" id="IPR050278">
    <property type="entry name" value="Serine_Prot_S9B/DPPIV"/>
</dbReference>
<keyword evidence="6 14" id="KW-0812">Transmembrane</keyword>
<dbReference type="Proteomes" id="UP001176517">
    <property type="component" value="Unassembled WGS sequence"/>
</dbReference>
<gene>
    <name evidence="17" type="primary">dpp4</name>
    <name evidence="17" type="ORF">OC846_002660</name>
</gene>
<evidence type="ECO:0000256" key="13">
    <source>
        <dbReference type="SAM" id="MobiDB-lite"/>
    </source>
</evidence>
<dbReference type="GO" id="GO:0004177">
    <property type="term" value="F:aminopeptidase activity"/>
    <property type="evidence" value="ECO:0007669"/>
    <property type="project" value="UniProtKB-KW"/>
</dbReference>
<reference evidence="17" key="1">
    <citation type="journal article" date="2023" name="PhytoFront">
        <title>Draft Genome Resources of Seven Strains of Tilletia horrida, Causal Agent of Kernel Smut of Rice.</title>
        <authorList>
            <person name="Khanal S."/>
            <person name="Antony Babu S."/>
            <person name="Zhou X.G."/>
        </authorList>
    </citation>
    <scope>NUCLEOTIDE SEQUENCE</scope>
    <source>
        <strain evidence="17">TX6</strain>
    </source>
</reference>
<dbReference type="PROSITE" id="PS00708">
    <property type="entry name" value="PRO_ENDOPEP_SER"/>
    <property type="match status" value="1"/>
</dbReference>
<dbReference type="SUPFAM" id="SSF82171">
    <property type="entry name" value="DPP6 N-terminal domain-like"/>
    <property type="match status" value="1"/>
</dbReference>
<dbReference type="GO" id="GO:0004252">
    <property type="term" value="F:serine-type endopeptidase activity"/>
    <property type="evidence" value="ECO:0007669"/>
    <property type="project" value="InterPro"/>
</dbReference>
<evidence type="ECO:0000256" key="5">
    <source>
        <dbReference type="ARBA" id="ARBA00022670"/>
    </source>
</evidence>
<dbReference type="GO" id="GO:0006508">
    <property type="term" value="P:proteolysis"/>
    <property type="evidence" value="ECO:0007669"/>
    <property type="project" value="UniProtKB-KW"/>
</dbReference>
<dbReference type="AlphaFoldDB" id="A0AAN6GRK8"/>
<keyword evidence="8" id="KW-0720">Serine protease</keyword>
<organism evidence="17 18">
    <name type="scientific">Tilletia horrida</name>
    <dbReference type="NCBI Taxonomy" id="155126"/>
    <lineage>
        <taxon>Eukaryota</taxon>
        <taxon>Fungi</taxon>
        <taxon>Dikarya</taxon>
        <taxon>Basidiomycota</taxon>
        <taxon>Ustilaginomycotina</taxon>
        <taxon>Exobasidiomycetes</taxon>
        <taxon>Tilletiales</taxon>
        <taxon>Tilletiaceae</taxon>
        <taxon>Tilletia</taxon>
    </lineage>
</organism>
<evidence type="ECO:0000256" key="2">
    <source>
        <dbReference type="ARBA" id="ARBA00006150"/>
    </source>
</evidence>
<dbReference type="InterPro" id="IPR001375">
    <property type="entry name" value="Peptidase_S9_cat"/>
</dbReference>
<keyword evidence="10 14" id="KW-1133">Transmembrane helix</keyword>
<feature type="domain" description="Peptidase S9 prolyl oligopeptidase catalytic" evidence="15">
    <location>
        <begin position="934"/>
        <end position="1132"/>
    </location>
</feature>
<dbReference type="SUPFAM" id="SSF53474">
    <property type="entry name" value="alpha/beta-Hydrolases"/>
    <property type="match status" value="1"/>
</dbReference>
<comment type="similarity">
    <text evidence="2">Belongs to the peptidase S9B family.</text>
</comment>
<keyword evidence="4" id="KW-0926">Vacuole</keyword>
<comment type="subcellular location">
    <subcellularLocation>
        <location evidence="1">Vacuole membrane</location>
        <topology evidence="1">Single-pass type II membrane protein</topology>
    </subcellularLocation>
</comment>
<evidence type="ECO:0000256" key="6">
    <source>
        <dbReference type="ARBA" id="ARBA00022692"/>
    </source>
</evidence>
<evidence type="ECO:0000256" key="14">
    <source>
        <dbReference type="SAM" id="Phobius"/>
    </source>
</evidence>
<dbReference type="InterPro" id="IPR002469">
    <property type="entry name" value="Peptidase_S9B_N"/>
</dbReference>
<dbReference type="FunFam" id="3.40.50.1820:FF:000003">
    <property type="entry name" value="Dipeptidyl peptidase 4"/>
    <property type="match status" value="1"/>
</dbReference>
<evidence type="ECO:0000313" key="18">
    <source>
        <dbReference type="Proteomes" id="UP001176517"/>
    </source>
</evidence>
<sequence>MPSLQSQGPRSSSNMDTTRRDDSYPDFLYHPGRPSVSTASSSSRNDEQEEDQELPIGSYHDDPNARSPLNLDRNASREPSAATDIDLEDPESLADDVALLQEQRSQARRSVGKAAKYSKPRSTLGRALAKLRGAVIIISIVSAAFILIPFIQWLSSSPFASSPLGEAILPLIKNTTLYNYTMGPDFKGGNDPGYKVDNAPAIPEIGTLNGNLPSAFKYGASANTEQGAWGLGRARAAGFQPLFHVPGWADPVSAAAILNTTLDASTVPTSAAPDVKVEPTSISGKIPLRPLTMDDVFSYTFYADRTDLTWSAEDPDEGVFSHVDRATNDIILEDVTHRKVDQTGQGKVAAGGGKVVFVKGDDVKDDNGRKLNWDSFSIAPNMRWVMFFSGRIKQWRHSSHAYVWLHDVLGKQTYKLSAPDEVSSSGPTIAYAKWIPLSNDAPSVQDPNQPDGPALAFVNKNDLYVALTPRSRPIRITNDGAESIFNGVPDWVYEEEVFSSDFALWPSPTGSHLAYLRLDETDVPIYEYPIYNPDFFKSGKTKPYVEKVKMKYPKPGYPNPVVSVHSVDLDELRKHEGRGSGPTWQQVQSAKRNLVSPKTTKLSAEIAASDPHLSVDSINAVDSALTAGPEALHNRLVTEVVWVTPDRVLIKESNRVADKMRTVVFDVDAAKSASAYSSSDEKEKEVIGEVIRLMNADDMNGWVEPFQTVQPLNPRNTSGSYVDLAPSKDGYRHIALFDSSSTSKPVFLTEGKWEVDKIVFVDAKRNKIYFTAAYPDPSQRHLFETSLTGAQLAKPTPLTDVSKPGFYDASFDPKGAYYTLYELGPGVPTQRVLGIGSDADHKDFELILETNDALRKRLGLYVRPSALYYNIEIESQSGKAGSSSKDDKVLVNIPVREFRPHDFDASGRTRYPVLVFVYGGPNSQSVDATYARPDWHAYLVSTLGYLVITIDARGTGFQGFQHRFSVTGRLGELEAIDVVEAARKISKLAYVDEKRMGIRGWSYGGYLTSKVIERDSGVFGLGMAVAPVSKWEFYDTIYTERYMKTPGLNAQGYESAAVHIGDGFRHADYFLASGSADDNVHPTNIYHLLDQLTAERIHRYEFRHFEDSDHSISTRGAFRELHEFMTAFLQRRWGAGGRRKAVPLPPRTLS</sequence>
<evidence type="ECO:0000259" key="15">
    <source>
        <dbReference type="Pfam" id="PF00326"/>
    </source>
</evidence>
<dbReference type="EMBL" id="JAPDMZ010000055">
    <property type="protein sequence ID" value="KAK0553044.1"/>
    <property type="molecule type" value="Genomic_DNA"/>
</dbReference>
<protein>
    <submittedName>
        <fullName evidence="17">Dipeptidyl peptidase 4</fullName>
        <ecNumber evidence="17">3.4.14.5</ecNumber>
    </submittedName>
</protein>
<evidence type="ECO:0000313" key="17">
    <source>
        <dbReference type="EMBL" id="KAK0553044.1"/>
    </source>
</evidence>
<dbReference type="InterPro" id="IPR002471">
    <property type="entry name" value="Pept_S9_AS"/>
</dbReference>
<accession>A0AAN6GRK8</accession>
<dbReference type="PANTHER" id="PTHR11731:SF200">
    <property type="entry name" value="DIPEPTIDYL PEPTIDASE 10, ISOFORM B"/>
    <property type="match status" value="1"/>
</dbReference>
<dbReference type="GO" id="GO:0005774">
    <property type="term" value="C:vacuolar membrane"/>
    <property type="evidence" value="ECO:0007669"/>
    <property type="project" value="UniProtKB-SubCell"/>
</dbReference>
<keyword evidence="5" id="KW-0645">Protease</keyword>
<evidence type="ECO:0000256" key="12">
    <source>
        <dbReference type="ARBA" id="ARBA00023180"/>
    </source>
</evidence>
<evidence type="ECO:0000256" key="3">
    <source>
        <dbReference type="ARBA" id="ARBA00022438"/>
    </source>
</evidence>
<evidence type="ECO:0000259" key="16">
    <source>
        <dbReference type="Pfam" id="PF00930"/>
    </source>
</evidence>
<dbReference type="InterPro" id="IPR029058">
    <property type="entry name" value="AB_hydrolase_fold"/>
</dbReference>
<feature type="region of interest" description="Disordered" evidence="13">
    <location>
        <begin position="1"/>
        <end position="88"/>
    </location>
</feature>
<dbReference type="GO" id="GO:0008239">
    <property type="term" value="F:dipeptidyl-peptidase activity"/>
    <property type="evidence" value="ECO:0007669"/>
    <property type="project" value="UniProtKB-EC"/>
</dbReference>
<evidence type="ECO:0000256" key="7">
    <source>
        <dbReference type="ARBA" id="ARBA00022801"/>
    </source>
</evidence>
<dbReference type="EC" id="3.4.14.5" evidence="17"/>
<evidence type="ECO:0000256" key="8">
    <source>
        <dbReference type="ARBA" id="ARBA00022825"/>
    </source>
</evidence>
<evidence type="ECO:0000256" key="10">
    <source>
        <dbReference type="ARBA" id="ARBA00022989"/>
    </source>
</evidence>
<dbReference type="PANTHER" id="PTHR11731">
    <property type="entry name" value="PROTEASE FAMILY S9B,C DIPEPTIDYL-PEPTIDASE IV-RELATED"/>
    <property type="match status" value="1"/>
</dbReference>
<dbReference type="Gene3D" id="2.140.10.30">
    <property type="entry name" value="Dipeptidylpeptidase IV, N-terminal domain"/>
    <property type="match status" value="1"/>
</dbReference>
<keyword evidence="11 14" id="KW-0472">Membrane</keyword>
<dbReference type="Pfam" id="PF00326">
    <property type="entry name" value="Peptidase_S9"/>
    <property type="match status" value="1"/>
</dbReference>
<keyword evidence="12" id="KW-0325">Glycoprotein</keyword>
<dbReference type="Gene3D" id="3.40.50.1820">
    <property type="entry name" value="alpha/beta hydrolase"/>
    <property type="match status" value="1"/>
</dbReference>
<dbReference type="Pfam" id="PF00930">
    <property type="entry name" value="DPPIV_N"/>
    <property type="match status" value="2"/>
</dbReference>
<comment type="caution">
    <text evidence="17">The sequence shown here is derived from an EMBL/GenBank/DDBJ whole genome shotgun (WGS) entry which is preliminary data.</text>
</comment>
<feature type="compositionally biased region" description="Polar residues" evidence="13">
    <location>
        <begin position="1"/>
        <end position="16"/>
    </location>
</feature>
<feature type="transmembrane region" description="Helical" evidence="14">
    <location>
        <begin position="131"/>
        <end position="154"/>
    </location>
</feature>
<feature type="domain" description="Dipeptidylpeptidase IV N-terminal" evidence="16">
    <location>
        <begin position="380"/>
        <end position="575"/>
    </location>
</feature>
<feature type="domain" description="Dipeptidylpeptidase IV N-terminal" evidence="16">
    <location>
        <begin position="633"/>
        <end position="828"/>
    </location>
</feature>
<dbReference type="GO" id="GO:0005886">
    <property type="term" value="C:plasma membrane"/>
    <property type="evidence" value="ECO:0007669"/>
    <property type="project" value="TreeGrafter"/>
</dbReference>
<keyword evidence="18" id="KW-1185">Reference proteome</keyword>
<evidence type="ECO:0000256" key="11">
    <source>
        <dbReference type="ARBA" id="ARBA00023136"/>
    </source>
</evidence>
<evidence type="ECO:0000256" key="9">
    <source>
        <dbReference type="ARBA" id="ARBA00022968"/>
    </source>
</evidence>
<evidence type="ECO:0000256" key="1">
    <source>
        <dbReference type="ARBA" id="ARBA00004576"/>
    </source>
</evidence>